<organism evidence="1 2">
    <name type="scientific">Mucuna pruriens</name>
    <name type="common">Velvet bean</name>
    <name type="synonym">Dolichos pruriens</name>
    <dbReference type="NCBI Taxonomy" id="157652"/>
    <lineage>
        <taxon>Eukaryota</taxon>
        <taxon>Viridiplantae</taxon>
        <taxon>Streptophyta</taxon>
        <taxon>Embryophyta</taxon>
        <taxon>Tracheophyta</taxon>
        <taxon>Spermatophyta</taxon>
        <taxon>Magnoliopsida</taxon>
        <taxon>eudicotyledons</taxon>
        <taxon>Gunneridae</taxon>
        <taxon>Pentapetalae</taxon>
        <taxon>rosids</taxon>
        <taxon>fabids</taxon>
        <taxon>Fabales</taxon>
        <taxon>Fabaceae</taxon>
        <taxon>Papilionoideae</taxon>
        <taxon>50 kb inversion clade</taxon>
        <taxon>NPAAA clade</taxon>
        <taxon>indigoferoid/millettioid clade</taxon>
        <taxon>Phaseoleae</taxon>
        <taxon>Mucuna</taxon>
    </lineage>
</organism>
<sequence length="76" mass="8975">MLGHPVFPMCNQLPNLQFSDPWTNLIPGFLAFLRKTLVATPNGRIRFERRIIAPYHRYRTRSKAKNMEDMIESLEQ</sequence>
<accession>A0A371G1Y2</accession>
<reference evidence="1" key="1">
    <citation type="submission" date="2018-05" db="EMBL/GenBank/DDBJ databases">
        <title>Draft genome of Mucuna pruriens seed.</title>
        <authorList>
            <person name="Nnadi N.E."/>
            <person name="Vos R."/>
            <person name="Hasami M.H."/>
            <person name="Devisetty U.K."/>
            <person name="Aguiy J.C."/>
        </authorList>
    </citation>
    <scope>NUCLEOTIDE SEQUENCE [LARGE SCALE GENOMIC DNA]</scope>
    <source>
        <strain evidence="1">JCA_2017</strain>
    </source>
</reference>
<dbReference type="EMBL" id="QJKJ01007005">
    <property type="protein sequence ID" value="RDX84584.1"/>
    <property type="molecule type" value="Genomic_DNA"/>
</dbReference>
<gene>
    <name evidence="1" type="ORF">CR513_34352</name>
</gene>
<name>A0A371G1Y2_MUCPR</name>
<proteinExistence type="predicted"/>
<comment type="caution">
    <text evidence="1">The sequence shown here is derived from an EMBL/GenBank/DDBJ whole genome shotgun (WGS) entry which is preliminary data.</text>
</comment>
<dbReference type="AlphaFoldDB" id="A0A371G1Y2"/>
<protein>
    <submittedName>
        <fullName evidence="1">Uncharacterized protein</fullName>
    </submittedName>
</protein>
<evidence type="ECO:0000313" key="1">
    <source>
        <dbReference type="EMBL" id="RDX84584.1"/>
    </source>
</evidence>
<dbReference type="Proteomes" id="UP000257109">
    <property type="component" value="Unassembled WGS sequence"/>
</dbReference>
<keyword evidence="2" id="KW-1185">Reference proteome</keyword>
<feature type="non-terminal residue" evidence="1">
    <location>
        <position position="1"/>
    </location>
</feature>
<evidence type="ECO:0000313" key="2">
    <source>
        <dbReference type="Proteomes" id="UP000257109"/>
    </source>
</evidence>